<evidence type="ECO:0000256" key="3">
    <source>
        <dbReference type="ARBA" id="ARBA00008961"/>
    </source>
</evidence>
<evidence type="ECO:0000313" key="11">
    <source>
        <dbReference type="Proteomes" id="UP000274131"/>
    </source>
</evidence>
<feature type="transmembrane region" description="Helical" evidence="9">
    <location>
        <begin position="20"/>
        <end position="40"/>
    </location>
</feature>
<keyword evidence="8 9" id="KW-0472">Membrane</keyword>
<protein>
    <recommendedName>
        <fullName evidence="9">Protein kish</fullName>
    </recommendedName>
</protein>
<evidence type="ECO:0000256" key="6">
    <source>
        <dbReference type="ARBA" id="ARBA00022989"/>
    </source>
</evidence>
<proteinExistence type="inferred from homology"/>
<evidence type="ECO:0000256" key="4">
    <source>
        <dbReference type="ARBA" id="ARBA00022692"/>
    </source>
</evidence>
<evidence type="ECO:0000256" key="8">
    <source>
        <dbReference type="ARBA" id="ARBA00023136"/>
    </source>
</evidence>
<dbReference type="Proteomes" id="UP000274131">
    <property type="component" value="Unassembled WGS sequence"/>
</dbReference>
<evidence type="ECO:0000313" key="10">
    <source>
        <dbReference type="EMBL" id="VDD85946.1"/>
    </source>
</evidence>
<dbReference type="PANTHER" id="PTHR46815">
    <property type="entry name" value="PROTEIN KISH-B"/>
    <property type="match status" value="1"/>
</dbReference>
<organism evidence="10 11">
    <name type="scientific">Enterobius vermicularis</name>
    <name type="common">Human pinworm</name>
    <dbReference type="NCBI Taxonomy" id="51028"/>
    <lineage>
        <taxon>Eukaryota</taxon>
        <taxon>Metazoa</taxon>
        <taxon>Ecdysozoa</taxon>
        <taxon>Nematoda</taxon>
        <taxon>Chromadorea</taxon>
        <taxon>Rhabditida</taxon>
        <taxon>Spirurina</taxon>
        <taxon>Oxyuridomorpha</taxon>
        <taxon>Oxyuroidea</taxon>
        <taxon>Oxyuridae</taxon>
        <taxon>Enterobius</taxon>
    </lineage>
</organism>
<dbReference type="EMBL" id="UXUI01007167">
    <property type="protein sequence ID" value="VDD85946.1"/>
    <property type="molecule type" value="Genomic_DNA"/>
</dbReference>
<dbReference type="AlphaFoldDB" id="A0A3P6HWS1"/>
<evidence type="ECO:0000256" key="7">
    <source>
        <dbReference type="ARBA" id="ARBA00023034"/>
    </source>
</evidence>
<dbReference type="InterPro" id="IPR009653">
    <property type="entry name" value="Ksh1"/>
</dbReference>
<accession>A0A3P6HWS1</accession>
<keyword evidence="4 9" id="KW-0812">Transmembrane</keyword>
<keyword evidence="7" id="KW-0333">Golgi apparatus</keyword>
<keyword evidence="5" id="KW-0732">Signal</keyword>
<evidence type="ECO:0000256" key="5">
    <source>
        <dbReference type="ARBA" id="ARBA00022729"/>
    </source>
</evidence>
<dbReference type="STRING" id="51028.A0A3P6HWS1"/>
<evidence type="ECO:0000256" key="9">
    <source>
        <dbReference type="RuleBase" id="RU910717"/>
    </source>
</evidence>
<gene>
    <name evidence="10" type="ORF">EVEC_LOCUS1089</name>
</gene>
<name>A0A3P6HWS1_ENTVE</name>
<evidence type="ECO:0000256" key="2">
    <source>
        <dbReference type="ARBA" id="ARBA00004614"/>
    </source>
</evidence>
<keyword evidence="6 9" id="KW-1133">Transmembrane helix</keyword>
<comment type="similarity">
    <text evidence="3 9">Belongs to the KISH family.</text>
</comment>
<dbReference type="InterPro" id="IPR042863">
    <property type="entry name" value="Kish-B"/>
</dbReference>
<dbReference type="GO" id="GO:0000139">
    <property type="term" value="C:Golgi membrane"/>
    <property type="evidence" value="ECO:0007669"/>
    <property type="project" value="UniProtKB-SubCell"/>
</dbReference>
<dbReference type="OrthoDB" id="10034655at2759"/>
<dbReference type="Pfam" id="PF06842">
    <property type="entry name" value="DUF1242"/>
    <property type="match status" value="1"/>
</dbReference>
<evidence type="ECO:0000256" key="1">
    <source>
        <dbReference type="ARBA" id="ARBA00002154"/>
    </source>
</evidence>
<sequence>MQKVKVFAAVYRFLRNAVLAYSFDGLVVVSLLVICSCAYFKRVPRVHSWLLNERKGFLGVFYKVGLNSNLSRMMLDTFFWCGGNVLAIIDHF</sequence>
<comment type="function">
    <text evidence="1 9">Involved in the early part of the secretory pathway.</text>
</comment>
<keyword evidence="11" id="KW-1185">Reference proteome</keyword>
<dbReference type="PANTHER" id="PTHR46815:SF1">
    <property type="entry name" value="PROTEIN KISH-B"/>
    <property type="match status" value="1"/>
</dbReference>
<reference evidence="10 11" key="1">
    <citation type="submission" date="2018-10" db="EMBL/GenBank/DDBJ databases">
        <authorList>
            <consortium name="Pathogen Informatics"/>
        </authorList>
    </citation>
    <scope>NUCLEOTIDE SEQUENCE [LARGE SCALE GENOMIC DNA]</scope>
</reference>
<comment type="subcellular location">
    <subcellularLocation>
        <location evidence="2">Golgi apparatus membrane</location>
        <topology evidence="2">Single-pass type I membrane protein</topology>
    </subcellularLocation>
</comment>